<dbReference type="FunFam" id="3.40.50.300:FF:000326">
    <property type="entry name" value="P-loop containing nucleoside triphosphate hydrolase"/>
    <property type="match status" value="1"/>
</dbReference>
<dbReference type="InterPro" id="IPR027417">
    <property type="entry name" value="P-loop_NTPase"/>
</dbReference>
<keyword evidence="3" id="KW-0347">Helicase</keyword>
<feature type="compositionally biased region" description="Basic and acidic residues" evidence="5">
    <location>
        <begin position="9"/>
        <end position="20"/>
    </location>
</feature>
<evidence type="ECO:0000256" key="1">
    <source>
        <dbReference type="ARBA" id="ARBA00022741"/>
    </source>
</evidence>
<evidence type="ECO:0000313" key="7">
    <source>
        <dbReference type="EMBL" id="ACI65738.1"/>
    </source>
</evidence>
<dbReference type="HOGENOM" id="CLU_272082_0_0_1"/>
<dbReference type="InParanoid" id="B5Y4C8"/>
<dbReference type="CDD" id="cd18808">
    <property type="entry name" value="SF1_C_Upf1"/>
    <property type="match status" value="1"/>
</dbReference>
<dbReference type="GeneID" id="7203944"/>
<feature type="domain" description="WW" evidence="6">
    <location>
        <begin position="712"/>
        <end position="750"/>
    </location>
</feature>
<dbReference type="PANTHER" id="PTHR10887">
    <property type="entry name" value="DNA2/NAM7 HELICASE FAMILY"/>
    <property type="match status" value="1"/>
</dbReference>
<dbReference type="GO" id="GO:0005524">
    <property type="term" value="F:ATP binding"/>
    <property type="evidence" value="ECO:0007669"/>
    <property type="project" value="UniProtKB-KW"/>
</dbReference>
<dbReference type="GO" id="GO:0005694">
    <property type="term" value="C:chromosome"/>
    <property type="evidence" value="ECO:0007669"/>
    <property type="project" value="UniProtKB-ARBA"/>
</dbReference>
<dbReference type="PaxDb" id="2850-Phatr43802"/>
<feature type="compositionally biased region" description="Polar residues" evidence="5">
    <location>
        <begin position="164"/>
        <end position="202"/>
    </location>
</feature>
<dbReference type="InterPro" id="IPR036020">
    <property type="entry name" value="WW_dom_sf"/>
</dbReference>
<accession>B5Y4C8</accession>
<dbReference type="Gene3D" id="3.40.50.300">
    <property type="entry name" value="P-loop containing nucleotide triphosphate hydrolases"/>
    <property type="match status" value="2"/>
</dbReference>
<dbReference type="PANTHER" id="PTHR10887:SF495">
    <property type="entry name" value="HELICASE SENATAXIN ISOFORM X1-RELATED"/>
    <property type="match status" value="1"/>
</dbReference>
<feature type="region of interest" description="Disordered" evidence="5">
    <location>
        <begin position="1"/>
        <end position="144"/>
    </location>
</feature>
<dbReference type="Pfam" id="PF13086">
    <property type="entry name" value="AAA_11"/>
    <property type="match status" value="1"/>
</dbReference>
<name>B5Y4C8_PHATC</name>
<dbReference type="InterPro" id="IPR041679">
    <property type="entry name" value="DNA2/NAM7-like_C"/>
</dbReference>
<keyword evidence="1" id="KW-0547">Nucleotide-binding</keyword>
<proteinExistence type="predicted"/>
<dbReference type="InterPro" id="IPR045055">
    <property type="entry name" value="DNA2/NAM7-like"/>
</dbReference>
<feature type="compositionally biased region" description="Polar residues" evidence="5">
    <location>
        <begin position="103"/>
        <end position="131"/>
    </location>
</feature>
<reference evidence="8" key="2">
    <citation type="submission" date="2008-08" db="EMBL/GenBank/DDBJ databases">
        <authorList>
            <consortium name="Diatom Consortium"/>
            <person name="Grigoriev I."/>
            <person name="Grimwood J."/>
            <person name="Kuo A."/>
            <person name="Otillar R.P."/>
            <person name="Salamov A."/>
            <person name="Detter J.C."/>
            <person name="Lindquist E."/>
            <person name="Shapiro H."/>
            <person name="Lucas S."/>
            <person name="Glavina del Rio T."/>
            <person name="Pitluck S."/>
            <person name="Rokhsar D."/>
            <person name="Bowler C."/>
        </authorList>
    </citation>
    <scope>GENOME REANNOTATION</scope>
    <source>
        <strain evidence="8">CCAP 1055/1</strain>
    </source>
</reference>
<keyword evidence="4" id="KW-0067">ATP-binding</keyword>
<dbReference type="CDD" id="cd18042">
    <property type="entry name" value="DEXXQc_SETX"/>
    <property type="match status" value="1"/>
</dbReference>
<dbReference type="KEGG" id="pti:PHATR_43802"/>
<feature type="compositionally biased region" description="Polar residues" evidence="5">
    <location>
        <begin position="66"/>
        <end position="89"/>
    </location>
</feature>
<organism evidence="7 8">
    <name type="scientific">Phaeodactylum tricornutum (strain CCAP 1055/1)</name>
    <dbReference type="NCBI Taxonomy" id="556484"/>
    <lineage>
        <taxon>Eukaryota</taxon>
        <taxon>Sar</taxon>
        <taxon>Stramenopiles</taxon>
        <taxon>Ochrophyta</taxon>
        <taxon>Bacillariophyta</taxon>
        <taxon>Bacillariophyceae</taxon>
        <taxon>Bacillariophycidae</taxon>
        <taxon>Naviculales</taxon>
        <taxon>Phaeodactylaceae</taxon>
        <taxon>Phaeodactylum</taxon>
    </lineage>
</organism>
<protein>
    <recommendedName>
        <fullName evidence="6">WW domain-containing protein</fullName>
    </recommendedName>
</protein>
<gene>
    <name evidence="7" type="ORF">PHATR_43802</name>
</gene>
<dbReference type="RefSeq" id="XP_002186268.1">
    <property type="nucleotide sequence ID" value="XM_002186232.1"/>
</dbReference>
<keyword evidence="8" id="KW-1185">Reference proteome</keyword>
<dbReference type="InterPro" id="IPR047187">
    <property type="entry name" value="SF1_C_Upf1"/>
</dbReference>
<dbReference type="SUPFAM" id="SSF51045">
    <property type="entry name" value="WW domain"/>
    <property type="match status" value="1"/>
</dbReference>
<dbReference type="InterPro" id="IPR001202">
    <property type="entry name" value="WW_dom"/>
</dbReference>
<evidence type="ECO:0000313" key="8">
    <source>
        <dbReference type="Proteomes" id="UP000000759"/>
    </source>
</evidence>
<dbReference type="GO" id="GO:0016787">
    <property type="term" value="F:hydrolase activity"/>
    <property type="evidence" value="ECO:0007669"/>
    <property type="project" value="UniProtKB-KW"/>
</dbReference>
<reference evidence="7 8" key="1">
    <citation type="journal article" date="2008" name="Nature">
        <title>The Phaeodactylum genome reveals the evolutionary history of diatom genomes.</title>
        <authorList>
            <person name="Bowler C."/>
            <person name="Allen A.E."/>
            <person name="Badger J.H."/>
            <person name="Grimwood J."/>
            <person name="Jabbari K."/>
            <person name="Kuo A."/>
            <person name="Maheswari U."/>
            <person name="Martens C."/>
            <person name="Maumus F."/>
            <person name="Otillar R.P."/>
            <person name="Rayko E."/>
            <person name="Salamov A."/>
            <person name="Vandepoele K."/>
            <person name="Beszteri B."/>
            <person name="Gruber A."/>
            <person name="Heijde M."/>
            <person name="Katinka M."/>
            <person name="Mock T."/>
            <person name="Valentin K."/>
            <person name="Verret F."/>
            <person name="Berges J.A."/>
            <person name="Brownlee C."/>
            <person name="Cadoret J.P."/>
            <person name="Chiovitti A."/>
            <person name="Choi C.J."/>
            <person name="Coesel S."/>
            <person name="De Martino A."/>
            <person name="Detter J.C."/>
            <person name="Durkin C."/>
            <person name="Falciatore A."/>
            <person name="Fournet J."/>
            <person name="Haruta M."/>
            <person name="Huysman M.J."/>
            <person name="Jenkins B.D."/>
            <person name="Jiroutova K."/>
            <person name="Jorgensen R.E."/>
            <person name="Joubert Y."/>
            <person name="Kaplan A."/>
            <person name="Kroger N."/>
            <person name="Kroth P.G."/>
            <person name="La Roche J."/>
            <person name="Lindquist E."/>
            <person name="Lommer M."/>
            <person name="Martin-Jezequel V."/>
            <person name="Lopez P.J."/>
            <person name="Lucas S."/>
            <person name="Mangogna M."/>
            <person name="McGinnis K."/>
            <person name="Medlin L.K."/>
            <person name="Montsant A."/>
            <person name="Oudot-Le Secq M.P."/>
            <person name="Napoli C."/>
            <person name="Obornik M."/>
            <person name="Parker M.S."/>
            <person name="Petit J.L."/>
            <person name="Porcel B.M."/>
            <person name="Poulsen N."/>
            <person name="Robison M."/>
            <person name="Rychlewski L."/>
            <person name="Rynearson T.A."/>
            <person name="Schmutz J."/>
            <person name="Shapiro H."/>
            <person name="Siaut M."/>
            <person name="Stanley M."/>
            <person name="Sussman M.R."/>
            <person name="Taylor A.R."/>
            <person name="Vardi A."/>
            <person name="von Dassow P."/>
            <person name="Vyverman W."/>
            <person name="Willis A."/>
            <person name="Wyrwicz L.S."/>
            <person name="Rokhsar D.S."/>
            <person name="Weissenbach J."/>
            <person name="Armbrust E.V."/>
            <person name="Green B.R."/>
            <person name="Van de Peer Y."/>
            <person name="Grigoriev I.V."/>
        </authorList>
    </citation>
    <scope>NUCLEOTIDE SEQUENCE [LARGE SCALE GENOMIC DNA]</scope>
    <source>
        <strain evidence="7 8">CCAP 1055/1</strain>
    </source>
</reference>
<dbReference type="Pfam" id="PF13087">
    <property type="entry name" value="AAA_12"/>
    <property type="match status" value="1"/>
</dbReference>
<evidence type="ECO:0000256" key="3">
    <source>
        <dbReference type="ARBA" id="ARBA00022806"/>
    </source>
</evidence>
<dbReference type="SUPFAM" id="SSF52540">
    <property type="entry name" value="P-loop containing nucleoside triphosphate hydrolases"/>
    <property type="match status" value="1"/>
</dbReference>
<evidence type="ECO:0000256" key="2">
    <source>
        <dbReference type="ARBA" id="ARBA00022801"/>
    </source>
</evidence>
<dbReference type="InterPro" id="IPR041677">
    <property type="entry name" value="DNA2/NAM7_AAA_11"/>
</dbReference>
<dbReference type="EMBL" id="CP001142">
    <property type="protein sequence ID" value="ACI65738.1"/>
    <property type="molecule type" value="Genomic_DNA"/>
</dbReference>
<dbReference type="OrthoDB" id="6513042at2759"/>
<dbReference type="Gene3D" id="2.20.70.10">
    <property type="match status" value="1"/>
</dbReference>
<dbReference type="eggNOG" id="KOG1801">
    <property type="taxonomic scope" value="Eukaryota"/>
</dbReference>
<dbReference type="Proteomes" id="UP000000759">
    <property type="component" value="Chromosome 3"/>
</dbReference>
<dbReference type="GO" id="GO:0004386">
    <property type="term" value="F:helicase activity"/>
    <property type="evidence" value="ECO:0007669"/>
    <property type="project" value="UniProtKB-KW"/>
</dbReference>
<evidence type="ECO:0000256" key="4">
    <source>
        <dbReference type="ARBA" id="ARBA00022840"/>
    </source>
</evidence>
<dbReference type="STRING" id="556484.B5Y4C8"/>
<evidence type="ECO:0000259" key="6">
    <source>
        <dbReference type="PROSITE" id="PS50020"/>
    </source>
</evidence>
<sequence length="1189" mass="130153">MSSNPNKTSAKEREILDRQRQLAAKLKPPKPPASSIGSSTSPPVPPCAKGESHRTSAPPPNVIDLTESTASHQFESRSNSSRNFTSQSRPLPAKRKRVEPSRKASSTRPATDTGSQQAPPTKPSSSSNHPVTVQKRPTLKRKGNIPPAAALMAAARVKAGANDPKQSVHATTTGSKSSPRLQRKTVSTRNANAASGSKTVTSGSLAQLVQNVSSTPLDAANLSGAASGVNAVHADDFWKHLREWDFVSQYASYQRSQRQQLDTNDQSTTMQKKPLPNVFLNARHYMAAWAPLCLAECRAQLLQEAGLNASAPLAVQVQTSTNGPRRFRGTGDMFNASSGWDEHDTGGYVTIQPQQRGTGRGMKFFPHDLVLLLIPPYEHILRDLSQSRKTPPAPPLGQDPNDPAAYKDVGLIGHVEMSRGEVAGLTLKISKRLWAKLSTRNGSAPRSSNASPTTTNMFLVKIGSNVTALREFTALCQVDTLPVQRYLLAEHLANAQNRRKLSRNQTTEQLLERMGGANALGKGFLDYAEHKFNASQLTAIAASAHEYGEGGFTLIKGPPGTGKTTTLVAVLNSLHIRQYNKYYESVRRIATQPTGTRQAALDMARRAKPRLLVCAPSNAAVDNIILKIMEDGFVDGRGQRYNPSMIRVGVGKGTAVKPVALETKVDAILAENMDAGRLETSIAGYRMELTRISQDIARLRRRVHAMTNASAWPLSKDWEIRIDEDTFDETGKVYFVNHRAHLTTYEAPPPPEPGETHFPATAMPEYRAFMSRIVKLVENYFSVKAELERCTIVKGSMDNGTNHIEVRQNMETHVLNSVHMVMTTLGTAGNRVMEAADKFEVVVVDEAAQSVEPATLSAFQLGSRHAVLVGDPQQLPATVFNISGRLSKYDRSLFQRLEEAGQPVYMLNEQYRMHPSISHFPRHIFYGGTLLDGPNVRKSDYGNPLLGMVTRTLPSFSPLMILDLDSKEERGGTSLSNSGEAQLAVYLYMRLKGISRGLSAETKVAVITPYAQQARMLREYFGDALGPNYEKFVEVNTVDAFQGREANIVIFSAVRAAGSHGIGFLSDVRRMNVALTRAKHFLFVIARCDSIVVNPYWSDLVTHARKTHAVLKVPIFGGGRALSFGELNEWQKETPKIIDNAPTGLTATEPRESKPIPPPPSRPPDPRKAPKAPPPPATPAANRVDPRKR</sequence>
<feature type="region of interest" description="Disordered" evidence="5">
    <location>
        <begin position="1133"/>
        <end position="1189"/>
    </location>
</feature>
<keyword evidence="2" id="KW-0378">Hydrolase</keyword>
<feature type="region of interest" description="Disordered" evidence="5">
    <location>
        <begin position="386"/>
        <end position="405"/>
    </location>
</feature>
<dbReference type="AlphaFoldDB" id="B5Y4C8"/>
<evidence type="ECO:0000256" key="5">
    <source>
        <dbReference type="SAM" id="MobiDB-lite"/>
    </source>
</evidence>
<dbReference type="PROSITE" id="PS50020">
    <property type="entry name" value="WW_DOMAIN_2"/>
    <property type="match status" value="1"/>
</dbReference>
<feature type="region of interest" description="Disordered" evidence="5">
    <location>
        <begin position="156"/>
        <end position="202"/>
    </location>
</feature>